<feature type="compositionally biased region" description="Basic and acidic residues" evidence="1">
    <location>
        <begin position="131"/>
        <end position="144"/>
    </location>
</feature>
<dbReference type="AlphaFoldDB" id="A0ABD2ZAA0"/>
<keyword evidence="3" id="KW-1185">Reference proteome</keyword>
<organism evidence="2 3">
    <name type="scientific">Cinchona calisaya</name>
    <dbReference type="NCBI Taxonomy" id="153742"/>
    <lineage>
        <taxon>Eukaryota</taxon>
        <taxon>Viridiplantae</taxon>
        <taxon>Streptophyta</taxon>
        <taxon>Embryophyta</taxon>
        <taxon>Tracheophyta</taxon>
        <taxon>Spermatophyta</taxon>
        <taxon>Magnoliopsida</taxon>
        <taxon>eudicotyledons</taxon>
        <taxon>Gunneridae</taxon>
        <taxon>Pentapetalae</taxon>
        <taxon>asterids</taxon>
        <taxon>lamiids</taxon>
        <taxon>Gentianales</taxon>
        <taxon>Rubiaceae</taxon>
        <taxon>Cinchonoideae</taxon>
        <taxon>Cinchoneae</taxon>
        <taxon>Cinchona</taxon>
    </lineage>
</organism>
<gene>
    <name evidence="2" type="ORF">ACH5RR_023308</name>
</gene>
<name>A0ABD2ZAA0_9GENT</name>
<evidence type="ECO:0000256" key="1">
    <source>
        <dbReference type="SAM" id="MobiDB-lite"/>
    </source>
</evidence>
<dbReference type="EMBL" id="JBJUIK010000010">
    <property type="protein sequence ID" value="KAL3516406.1"/>
    <property type="molecule type" value="Genomic_DNA"/>
</dbReference>
<proteinExistence type="predicted"/>
<protein>
    <submittedName>
        <fullName evidence="2">Uncharacterized protein</fullName>
    </submittedName>
</protein>
<evidence type="ECO:0000313" key="3">
    <source>
        <dbReference type="Proteomes" id="UP001630127"/>
    </source>
</evidence>
<feature type="region of interest" description="Disordered" evidence="1">
    <location>
        <begin position="92"/>
        <end position="144"/>
    </location>
</feature>
<dbReference type="Proteomes" id="UP001630127">
    <property type="component" value="Unassembled WGS sequence"/>
</dbReference>
<accession>A0ABD2ZAA0</accession>
<sequence>MSLKLEYLIAYIDLIVSTDIDGAAHERIAELEAREIQMQEKIERKTSLHIFEFLSRACWKLWFRRLRDSQRDRLLSIREALRETFDRTIVDDEVTENKDNGDDDGTIGGVAIMRQSPFAQGTQEDVDPEEDPKKESMEEEPQHD</sequence>
<evidence type="ECO:0000313" key="2">
    <source>
        <dbReference type="EMBL" id="KAL3516406.1"/>
    </source>
</evidence>
<reference evidence="2 3" key="1">
    <citation type="submission" date="2024-11" db="EMBL/GenBank/DDBJ databases">
        <title>A near-complete genome assembly of Cinchona calisaya.</title>
        <authorList>
            <person name="Lian D.C."/>
            <person name="Zhao X.W."/>
            <person name="Wei L."/>
        </authorList>
    </citation>
    <scope>NUCLEOTIDE SEQUENCE [LARGE SCALE GENOMIC DNA]</scope>
    <source>
        <tissue evidence="2">Nenye</tissue>
    </source>
</reference>
<comment type="caution">
    <text evidence="2">The sequence shown here is derived from an EMBL/GenBank/DDBJ whole genome shotgun (WGS) entry which is preliminary data.</text>
</comment>